<reference evidence="1 2" key="1">
    <citation type="journal article" date="2015" name="Genome Announc.">
        <title>Expanding the biotechnology potential of lactobacilli through comparative genomics of 213 strains and associated genera.</title>
        <authorList>
            <person name="Sun Z."/>
            <person name="Harris H.M."/>
            <person name="McCann A."/>
            <person name="Guo C."/>
            <person name="Argimon S."/>
            <person name="Zhang W."/>
            <person name="Yang X."/>
            <person name="Jeffery I.B."/>
            <person name="Cooney J.C."/>
            <person name="Kagawa T.F."/>
            <person name="Liu W."/>
            <person name="Song Y."/>
            <person name="Salvetti E."/>
            <person name="Wrobel A."/>
            <person name="Rasinkangas P."/>
            <person name="Parkhill J."/>
            <person name="Rea M.C."/>
            <person name="O'Sullivan O."/>
            <person name="Ritari J."/>
            <person name="Douillard F.P."/>
            <person name="Paul Ross R."/>
            <person name="Yang R."/>
            <person name="Briner A.E."/>
            <person name="Felis G.E."/>
            <person name="de Vos W.M."/>
            <person name="Barrangou R."/>
            <person name="Klaenhammer T.R."/>
            <person name="Caufield P.W."/>
            <person name="Cui Y."/>
            <person name="Zhang H."/>
            <person name="O'Toole P.W."/>
        </authorList>
    </citation>
    <scope>NUCLEOTIDE SEQUENCE [LARGE SCALE GENOMIC DNA]</scope>
    <source>
        <strain evidence="1 2">DSM 21116</strain>
    </source>
</reference>
<accession>A0A0R2CNV3</accession>
<evidence type="ECO:0008006" key="3">
    <source>
        <dbReference type="Google" id="ProtNLM"/>
    </source>
</evidence>
<dbReference type="EMBL" id="AYZE01000010">
    <property type="protein sequence ID" value="KRM91572.1"/>
    <property type="molecule type" value="Genomic_DNA"/>
</dbReference>
<dbReference type="PATRIC" id="fig|1423729.3.peg.544"/>
<keyword evidence="2" id="KW-1185">Reference proteome</keyword>
<sequence length="129" mass="14964">MAVLGIVTFSLVLSIQLVKNRYDEINEGIFWKKFDQSWMHLVTNVPKSNQIGTTTFYNDKVIFTIPKSEKKTLYYPAGLHLFQYKIIKISTSGRVRGDTVVFTSDVTNLKYIISFQLAWGDYRIKKETN</sequence>
<protein>
    <recommendedName>
        <fullName evidence="3">Competence protein ComGD</fullName>
    </recommendedName>
</protein>
<dbReference type="Proteomes" id="UP000051131">
    <property type="component" value="Unassembled WGS sequence"/>
</dbReference>
<dbReference type="STRING" id="1423729.FC80_GL000541"/>
<gene>
    <name evidence="1" type="ORF">FC80_GL000541</name>
</gene>
<evidence type="ECO:0000313" key="1">
    <source>
        <dbReference type="EMBL" id="KRM91572.1"/>
    </source>
</evidence>
<dbReference type="AlphaFoldDB" id="A0A0R2CNV3"/>
<evidence type="ECO:0000313" key="2">
    <source>
        <dbReference type="Proteomes" id="UP000051131"/>
    </source>
</evidence>
<comment type="caution">
    <text evidence="1">The sequence shown here is derived from an EMBL/GenBank/DDBJ whole genome shotgun (WGS) entry which is preliminary data.</text>
</comment>
<organism evidence="1 2">
    <name type="scientific">Liquorilactobacillus cacaonum DSM 21116</name>
    <dbReference type="NCBI Taxonomy" id="1423729"/>
    <lineage>
        <taxon>Bacteria</taxon>
        <taxon>Bacillati</taxon>
        <taxon>Bacillota</taxon>
        <taxon>Bacilli</taxon>
        <taxon>Lactobacillales</taxon>
        <taxon>Lactobacillaceae</taxon>
        <taxon>Liquorilactobacillus</taxon>
    </lineage>
</organism>
<proteinExistence type="predicted"/>
<name>A0A0R2CNV3_9LACO</name>